<reference evidence="2 3" key="1">
    <citation type="submission" date="2018-05" db="EMBL/GenBank/DDBJ databases">
        <authorList>
            <person name="Goeker M."/>
            <person name="Huntemann M."/>
            <person name="Clum A."/>
            <person name="Pillay M."/>
            <person name="Palaniappan K."/>
            <person name="Varghese N."/>
            <person name="Mikhailova N."/>
            <person name="Stamatis D."/>
            <person name="Reddy T."/>
            <person name="Daum C."/>
            <person name="Shapiro N."/>
            <person name="Ivanova N."/>
            <person name="Kyrpides N."/>
            <person name="Woyke T."/>
        </authorList>
    </citation>
    <scope>NUCLEOTIDE SEQUENCE [LARGE SCALE GENOMIC DNA]</scope>
    <source>
        <strain evidence="2 3">DSM 26524</strain>
    </source>
</reference>
<feature type="transmembrane region" description="Helical" evidence="1">
    <location>
        <begin position="116"/>
        <end position="135"/>
    </location>
</feature>
<feature type="transmembrane region" description="Helical" evidence="1">
    <location>
        <begin position="71"/>
        <end position="95"/>
    </location>
</feature>
<sequence>MLVQVLMGIIGLSSGFVVAGGVIALVIGLGIVTRYVGITHTGEYLWLYEDIILLGGIFGVLLTVYNIHVPFGAAGLALLGIGAGIYVGGWILALAEIVNIFPIMARRIGLVKGMSLVIIFMAAGKILGSLLHFYMRW</sequence>
<dbReference type="AlphaFoldDB" id="A0AB73SYS4"/>
<keyword evidence="3" id="KW-1185">Reference proteome</keyword>
<organism evidence="2 3">
    <name type="scientific">Murimonas intestini</name>
    <dbReference type="NCBI Taxonomy" id="1337051"/>
    <lineage>
        <taxon>Bacteria</taxon>
        <taxon>Bacillati</taxon>
        <taxon>Bacillota</taxon>
        <taxon>Clostridia</taxon>
        <taxon>Lachnospirales</taxon>
        <taxon>Lachnospiraceae</taxon>
        <taxon>Murimonas</taxon>
    </lineage>
</organism>
<dbReference type="Pfam" id="PF13782">
    <property type="entry name" value="SpoVAB"/>
    <property type="match status" value="1"/>
</dbReference>
<dbReference type="RefSeq" id="WP_109748296.1">
    <property type="nucleotide sequence ID" value="NZ_JANKBI010000017.1"/>
</dbReference>
<name>A0AB73SYS4_9FIRM</name>
<dbReference type="InterPro" id="IPR020144">
    <property type="entry name" value="SpoVAB"/>
</dbReference>
<comment type="caution">
    <text evidence="2">The sequence shown here is derived from an EMBL/GenBank/DDBJ whole genome shotgun (WGS) entry which is preliminary data.</text>
</comment>
<keyword evidence="1" id="KW-0812">Transmembrane</keyword>
<feature type="transmembrane region" description="Helical" evidence="1">
    <location>
        <begin position="44"/>
        <end position="65"/>
    </location>
</feature>
<keyword evidence="1" id="KW-0472">Membrane</keyword>
<accession>A0AB73SYS4</accession>
<gene>
    <name evidence="2" type="ORF">C7383_11715</name>
</gene>
<protein>
    <submittedName>
        <fullName evidence="2">Stage V sporulation protein AB</fullName>
    </submittedName>
</protein>
<dbReference type="EMBL" id="QGGY01000017">
    <property type="protein sequence ID" value="PWJ72545.1"/>
    <property type="molecule type" value="Genomic_DNA"/>
</dbReference>
<proteinExistence type="predicted"/>
<evidence type="ECO:0000313" key="3">
    <source>
        <dbReference type="Proteomes" id="UP000245412"/>
    </source>
</evidence>
<evidence type="ECO:0000313" key="2">
    <source>
        <dbReference type="EMBL" id="PWJ72545.1"/>
    </source>
</evidence>
<feature type="transmembrane region" description="Helical" evidence="1">
    <location>
        <begin position="6"/>
        <end position="32"/>
    </location>
</feature>
<dbReference type="Proteomes" id="UP000245412">
    <property type="component" value="Unassembled WGS sequence"/>
</dbReference>
<evidence type="ECO:0000256" key="1">
    <source>
        <dbReference type="SAM" id="Phobius"/>
    </source>
</evidence>
<keyword evidence="1" id="KW-1133">Transmembrane helix</keyword>